<dbReference type="Pfam" id="PF13649">
    <property type="entry name" value="Methyltransf_25"/>
    <property type="match status" value="1"/>
</dbReference>
<sequence length="225" mass="24779">MPFIRIENICLPRSESFWIFYRNGCPGGLVLTESKAAISAKWDAVYRLGEISDYRPAEVLSGNAFLLPQNGAALDLACGLGANARLLATAGLAVFAWDISTVAVEKLQDDADKKGLAIQAKQCAIDKKSFFGYRFDVIVISRFLDRSLCDAIIGALNPGGLLFYQTYTREKVVERGPNNPDFLLAEGELLELFAELKLIYYRENGSVGSIGLGLRNEAQFIGRKR</sequence>
<dbReference type="OrthoDB" id="9804312at2"/>
<protein>
    <submittedName>
        <fullName evidence="2">Methyltransferase domain-containing protein</fullName>
    </submittedName>
</protein>
<organism evidence="2 3">
    <name type="scientific">Methylotuvimicrobium buryatense</name>
    <name type="common">Methylomicrobium buryatense</name>
    <dbReference type="NCBI Taxonomy" id="95641"/>
    <lineage>
        <taxon>Bacteria</taxon>
        <taxon>Pseudomonadati</taxon>
        <taxon>Pseudomonadota</taxon>
        <taxon>Gammaproteobacteria</taxon>
        <taxon>Methylococcales</taxon>
        <taxon>Methylococcaceae</taxon>
        <taxon>Methylotuvimicrobium</taxon>
    </lineage>
</organism>
<dbReference type="Proteomes" id="UP000305881">
    <property type="component" value="Chromosome"/>
</dbReference>
<keyword evidence="2" id="KW-0808">Transferase</keyword>
<evidence type="ECO:0000259" key="1">
    <source>
        <dbReference type="Pfam" id="PF13649"/>
    </source>
</evidence>
<dbReference type="STRING" id="675511.GCA_000341735_02922"/>
<dbReference type="Gene3D" id="3.40.50.150">
    <property type="entry name" value="Vaccinia Virus protein VP39"/>
    <property type="match status" value="1"/>
</dbReference>
<dbReference type="GO" id="GO:0008168">
    <property type="term" value="F:methyltransferase activity"/>
    <property type="evidence" value="ECO:0007669"/>
    <property type="project" value="UniProtKB-KW"/>
</dbReference>
<reference evidence="3" key="1">
    <citation type="journal article" date="2019" name="J. Bacteriol.">
        <title>A Mutagenic Screen Identifies a TonB-Dependent Receptor Required for the Lanthanide Metal Switch in the Type I Methanotroph 'Methylotuvimicrobium buryatense' 5GB1C.</title>
        <authorList>
            <person name="Groom J.D."/>
            <person name="Ford S.M."/>
            <person name="Pesesky M.W."/>
            <person name="Lidstrom M.E."/>
        </authorList>
    </citation>
    <scope>NUCLEOTIDE SEQUENCE [LARGE SCALE GENOMIC DNA]</scope>
    <source>
        <strain evidence="3">5GB1C</strain>
    </source>
</reference>
<gene>
    <name evidence="2" type="ORF">EQU24_00410</name>
</gene>
<dbReference type="EMBL" id="CP035467">
    <property type="protein sequence ID" value="QCW80888.1"/>
    <property type="molecule type" value="Genomic_DNA"/>
</dbReference>
<keyword evidence="2" id="KW-0489">Methyltransferase</keyword>
<accession>A0A4P9UIN0</accession>
<feature type="domain" description="Methyltransferase" evidence="1">
    <location>
        <begin position="74"/>
        <end position="160"/>
    </location>
</feature>
<evidence type="ECO:0000313" key="2">
    <source>
        <dbReference type="EMBL" id="QCW80888.1"/>
    </source>
</evidence>
<name>A0A4P9UIN0_METBY</name>
<dbReference type="CDD" id="cd02440">
    <property type="entry name" value="AdoMet_MTases"/>
    <property type="match status" value="1"/>
</dbReference>
<dbReference type="AlphaFoldDB" id="A0A4P9UIN0"/>
<dbReference type="InterPro" id="IPR041698">
    <property type="entry name" value="Methyltransf_25"/>
</dbReference>
<proteinExistence type="predicted"/>
<evidence type="ECO:0000313" key="3">
    <source>
        <dbReference type="Proteomes" id="UP000305881"/>
    </source>
</evidence>
<dbReference type="InterPro" id="IPR029063">
    <property type="entry name" value="SAM-dependent_MTases_sf"/>
</dbReference>
<dbReference type="SUPFAM" id="SSF53335">
    <property type="entry name" value="S-adenosyl-L-methionine-dependent methyltransferases"/>
    <property type="match status" value="1"/>
</dbReference>
<dbReference type="KEGG" id="mbur:EQU24_00410"/>
<keyword evidence="3" id="KW-1185">Reference proteome</keyword>
<dbReference type="GO" id="GO:0032259">
    <property type="term" value="P:methylation"/>
    <property type="evidence" value="ECO:0007669"/>
    <property type="project" value="UniProtKB-KW"/>
</dbReference>